<dbReference type="Gene3D" id="2.40.480.10">
    <property type="entry name" value="Allene oxide cyclase-like"/>
    <property type="match status" value="1"/>
</dbReference>
<dbReference type="InterPro" id="IPR044859">
    <property type="entry name" value="Allene_oxi_cyc_Dirigent"/>
</dbReference>
<dbReference type="InterPro" id="IPR001229">
    <property type="entry name" value="Jacalin-like_lectin_dom"/>
</dbReference>
<dbReference type="Pfam" id="PF03018">
    <property type="entry name" value="Dirigent"/>
    <property type="match status" value="1"/>
</dbReference>
<reference evidence="7" key="1">
    <citation type="submission" date="2023-07" db="EMBL/GenBank/DDBJ databases">
        <title>A chromosome-level genome assembly of Lolium multiflorum.</title>
        <authorList>
            <person name="Chen Y."/>
            <person name="Copetti D."/>
            <person name="Kolliker R."/>
            <person name="Studer B."/>
        </authorList>
    </citation>
    <scope>NUCLEOTIDE SEQUENCE</scope>
    <source>
        <strain evidence="7">02402/16</strain>
        <tissue evidence="7">Leaf</tissue>
    </source>
</reference>
<dbReference type="PANTHER" id="PTHR46506">
    <property type="entry name" value="OS05G0143600 PROTEIN"/>
    <property type="match status" value="1"/>
</dbReference>
<dbReference type="GO" id="GO:0030246">
    <property type="term" value="F:carbohydrate binding"/>
    <property type="evidence" value="ECO:0007669"/>
    <property type="project" value="UniProtKB-KW"/>
</dbReference>
<dbReference type="Proteomes" id="UP001231189">
    <property type="component" value="Unassembled WGS sequence"/>
</dbReference>
<dbReference type="SMART" id="SM00915">
    <property type="entry name" value="Jacalin"/>
    <property type="match status" value="1"/>
</dbReference>
<accession>A0AAD8QNP3</accession>
<dbReference type="InterPro" id="IPR033734">
    <property type="entry name" value="Jacalin-like_lectin_dom_plant"/>
</dbReference>
<keyword evidence="3 5" id="KW-0964">Secreted</keyword>
<keyword evidence="8" id="KW-1185">Reference proteome</keyword>
<organism evidence="7 8">
    <name type="scientific">Lolium multiflorum</name>
    <name type="common">Italian ryegrass</name>
    <name type="synonym">Lolium perenne subsp. multiflorum</name>
    <dbReference type="NCBI Taxonomy" id="4521"/>
    <lineage>
        <taxon>Eukaryota</taxon>
        <taxon>Viridiplantae</taxon>
        <taxon>Streptophyta</taxon>
        <taxon>Embryophyta</taxon>
        <taxon>Tracheophyta</taxon>
        <taxon>Spermatophyta</taxon>
        <taxon>Magnoliopsida</taxon>
        <taxon>Liliopsida</taxon>
        <taxon>Poales</taxon>
        <taxon>Poaceae</taxon>
        <taxon>BOP clade</taxon>
        <taxon>Pooideae</taxon>
        <taxon>Poodae</taxon>
        <taxon>Poeae</taxon>
        <taxon>Poeae Chloroplast Group 2 (Poeae type)</taxon>
        <taxon>Loliodinae</taxon>
        <taxon>Loliinae</taxon>
        <taxon>Lolium</taxon>
    </lineage>
</organism>
<evidence type="ECO:0000256" key="1">
    <source>
        <dbReference type="ARBA" id="ARBA00010746"/>
    </source>
</evidence>
<comment type="function">
    <text evidence="5">Dirigent proteins impart stereoselectivity on the phenoxy radical-coupling reaction, yielding optically active lignans from two molecules of coniferyl alcohol in the biosynthesis of lignans, flavonolignans, and alkaloids and thus plays a central role in plant secondary metabolism.</text>
</comment>
<dbReference type="EMBL" id="JAUUTY010000007">
    <property type="protein sequence ID" value="KAK1604454.1"/>
    <property type="molecule type" value="Genomic_DNA"/>
</dbReference>
<comment type="caution">
    <text evidence="7">The sequence shown here is derived from an EMBL/GenBank/DDBJ whole genome shotgun (WGS) entry which is preliminary data.</text>
</comment>
<dbReference type="AlphaFoldDB" id="A0AAD8QNP3"/>
<comment type="similarity">
    <text evidence="1 5">Belongs to the plant dirigent protein family.</text>
</comment>
<dbReference type="SUPFAM" id="SSF51101">
    <property type="entry name" value="Mannose-binding lectins"/>
    <property type="match status" value="1"/>
</dbReference>
<dbReference type="Pfam" id="PF01419">
    <property type="entry name" value="Jacalin"/>
    <property type="match status" value="1"/>
</dbReference>
<keyword evidence="4" id="KW-0430">Lectin</keyword>
<dbReference type="GO" id="GO:0009699">
    <property type="term" value="P:phenylpropanoid biosynthetic process"/>
    <property type="evidence" value="ECO:0007669"/>
    <property type="project" value="UniProtKB-ARBA"/>
</dbReference>
<dbReference type="InterPro" id="IPR036404">
    <property type="entry name" value="Jacalin-like_lectin_dom_sf"/>
</dbReference>
<dbReference type="InterPro" id="IPR004265">
    <property type="entry name" value="Dirigent"/>
</dbReference>
<evidence type="ECO:0000256" key="3">
    <source>
        <dbReference type="ARBA" id="ARBA00022525"/>
    </source>
</evidence>
<protein>
    <recommendedName>
        <fullName evidence="5">Dirigent protein</fullName>
    </recommendedName>
</protein>
<dbReference type="PROSITE" id="PS51752">
    <property type="entry name" value="JACALIN_LECTIN"/>
    <property type="match status" value="1"/>
</dbReference>
<dbReference type="GO" id="GO:0048046">
    <property type="term" value="C:apoplast"/>
    <property type="evidence" value="ECO:0007669"/>
    <property type="project" value="UniProtKB-SubCell"/>
</dbReference>
<feature type="domain" description="Jacalin-type lectin" evidence="6">
    <location>
        <begin position="175"/>
        <end position="316"/>
    </location>
</feature>
<gene>
    <name evidence="7" type="ORF">QYE76_028127</name>
</gene>
<evidence type="ECO:0000256" key="4">
    <source>
        <dbReference type="ARBA" id="ARBA00022734"/>
    </source>
</evidence>
<evidence type="ECO:0000256" key="2">
    <source>
        <dbReference type="ARBA" id="ARBA00011738"/>
    </source>
</evidence>
<evidence type="ECO:0000313" key="7">
    <source>
        <dbReference type="EMBL" id="KAK1604454.1"/>
    </source>
</evidence>
<dbReference type="Gene3D" id="2.100.10.30">
    <property type="entry name" value="Jacalin-like lectin domain"/>
    <property type="match status" value="1"/>
</dbReference>
<dbReference type="CDD" id="cd09612">
    <property type="entry name" value="Jacalin"/>
    <property type="match status" value="1"/>
</dbReference>
<evidence type="ECO:0000313" key="8">
    <source>
        <dbReference type="Proteomes" id="UP001231189"/>
    </source>
</evidence>
<proteinExistence type="inferred from homology"/>
<comment type="subunit">
    <text evidence="2 5">Homodimer.</text>
</comment>
<evidence type="ECO:0000256" key="5">
    <source>
        <dbReference type="RuleBase" id="RU363099"/>
    </source>
</evidence>
<sequence>MANVNIPSYHQSGPPSQGIVQKEHFLHLYVHQNYDEPNLNQRMVANPGFPNRVGELIVNDWVIRDGASLDAAVVGRAQGLHTAAGMKQVDWFFCDNILFTDKWYNGSSIQFIGKYLEPTGSKGEWAIIGGTGEFACAQGVASYEVIQRNGSHVVMDLHIRALCLTFPQPNPVIPVYKTELLGGNGGDAFDISEQPKRLDSVTIRSGNVIDSIALSYIDQAGNKKTDGPWGGSGGFSNTILLAPTEIVNKVFGTTGDFNNNTVVTSLTIVTNVNTYGPFGKEKGTPFSIPKENDKIVLGLFGRAGQFVDAIGAYVSPPAAN</sequence>
<evidence type="ECO:0000259" key="6">
    <source>
        <dbReference type="PROSITE" id="PS51752"/>
    </source>
</evidence>
<comment type="subcellular location">
    <subcellularLocation>
        <location evidence="5">Secreted</location>
        <location evidence="5">Extracellular space</location>
        <location evidence="5">Apoplast</location>
    </subcellularLocation>
</comment>
<name>A0AAD8QNP3_LOLMU</name>
<keyword evidence="5" id="KW-0052">Apoplast</keyword>